<accession>A0A2V1D8M6</accession>
<dbReference type="Pfam" id="PF14765">
    <property type="entry name" value="PS-DH"/>
    <property type="match status" value="1"/>
</dbReference>
<dbReference type="InterPro" id="IPR013154">
    <property type="entry name" value="ADH-like_N"/>
</dbReference>
<dbReference type="InterPro" id="IPR009081">
    <property type="entry name" value="PP-bd_ACP"/>
</dbReference>
<dbReference type="STRING" id="97972.A0A2V1D8M6"/>
<evidence type="ECO:0000256" key="1">
    <source>
        <dbReference type="ARBA" id="ARBA00022450"/>
    </source>
</evidence>
<dbReference type="PROSITE" id="PS50075">
    <property type="entry name" value="CARRIER"/>
    <property type="match status" value="1"/>
</dbReference>
<dbReference type="GO" id="GO:0031177">
    <property type="term" value="F:phosphopantetheine binding"/>
    <property type="evidence" value="ECO:0007669"/>
    <property type="project" value="InterPro"/>
</dbReference>
<dbReference type="CDD" id="cd05195">
    <property type="entry name" value="enoyl_red"/>
    <property type="match status" value="1"/>
</dbReference>
<dbReference type="InterPro" id="IPR020807">
    <property type="entry name" value="PKS_DH"/>
</dbReference>
<dbReference type="PROSITE" id="PS00012">
    <property type="entry name" value="PHOSPHOPANTETHEINE"/>
    <property type="match status" value="1"/>
</dbReference>
<keyword evidence="3" id="KW-0808">Transferase</keyword>
<dbReference type="InterPro" id="IPR014043">
    <property type="entry name" value="Acyl_transferase_dom"/>
</dbReference>
<dbReference type="GO" id="GO:1901336">
    <property type="term" value="P:lactone biosynthetic process"/>
    <property type="evidence" value="ECO:0007669"/>
    <property type="project" value="UniProtKB-ARBA"/>
</dbReference>
<dbReference type="GO" id="GO:0030639">
    <property type="term" value="P:polyketide biosynthetic process"/>
    <property type="evidence" value="ECO:0007669"/>
    <property type="project" value="UniProtKB-ARBA"/>
</dbReference>
<dbReference type="SUPFAM" id="SSF53901">
    <property type="entry name" value="Thiolase-like"/>
    <property type="match status" value="1"/>
</dbReference>
<dbReference type="GO" id="GO:0004315">
    <property type="term" value="F:3-oxoacyl-[acyl-carrier-protein] synthase activity"/>
    <property type="evidence" value="ECO:0007669"/>
    <property type="project" value="InterPro"/>
</dbReference>
<dbReference type="SMART" id="SM00829">
    <property type="entry name" value="PKS_ER"/>
    <property type="match status" value="1"/>
</dbReference>
<dbReference type="InterPro" id="IPR014030">
    <property type="entry name" value="Ketoacyl_synth_N"/>
</dbReference>
<evidence type="ECO:0000256" key="4">
    <source>
        <dbReference type="ARBA" id="ARBA00023002"/>
    </source>
</evidence>
<dbReference type="SUPFAM" id="SSF50129">
    <property type="entry name" value="GroES-like"/>
    <property type="match status" value="1"/>
</dbReference>
<dbReference type="Pfam" id="PF00698">
    <property type="entry name" value="Acyl_transf_1"/>
    <property type="match status" value="1"/>
</dbReference>
<dbReference type="Pfam" id="PF02801">
    <property type="entry name" value="Ketoacyl-synt_C"/>
    <property type="match status" value="1"/>
</dbReference>
<dbReference type="Pfam" id="PF16197">
    <property type="entry name" value="KAsynt_C_assoc"/>
    <property type="match status" value="1"/>
</dbReference>
<dbReference type="SUPFAM" id="SSF47336">
    <property type="entry name" value="ACP-like"/>
    <property type="match status" value="1"/>
</dbReference>
<dbReference type="Proteomes" id="UP000244855">
    <property type="component" value="Unassembled WGS sequence"/>
</dbReference>
<evidence type="ECO:0000256" key="2">
    <source>
        <dbReference type="ARBA" id="ARBA00022553"/>
    </source>
</evidence>
<evidence type="ECO:0000256" key="6">
    <source>
        <dbReference type="PROSITE-ProRule" id="PRU01363"/>
    </source>
</evidence>
<sequence length="2399" mass="261563">MEPIAVVGLGLRFPGDAINPKAFWEFLINRQCAASSWPKDRVNIASFKNPVQLEPSSVATAEAHFLQADPSLFDAPFFSITPAEAAALDPQQSLLLETTYQAFENAGISTETLRHSNTGVYIGTMCDDHKHHVLKDVDNVPTYAATGSSSAVLANRISWFFDLVGPSITMDTACSSSLIALHLAAQSLSLGETSMAVVGGCNVLSGVEMPIAMSRMGFLSPDGRCFSFDERANGYARGEGVGVVILKRLSNAIADNDTIRAIIRATGTNQDGYTPGITVPNSLSQARLIKETYEKAGLDLASTRYFESHGTGTAVGDPLEASAIGTVFSPHRSESDPLFIGTLKPNIGHLEGGSGIAGLIKTILILETGVIPPNANFERPNPRIPPKLLRYVKFPTCPVTWPNNGLRRASVNSFGFGGSNAHVIVDDADGYLREHGISGHHSTSREDAALVPNGAHLSKIESKLIVWSANREAALSRMTEAFAKHFDAPDPLGASDHLVVDLAYTMACRRTHHEWRSYAIIESIVDLKNLSQIITKPCRSNRCPSIAFVFTGQGAQYKGMGLQLLQYPVFHETLLSCGEIYTGLGCKWSLLGNLDILSSDDESTSIDHPSYSQPLSTAIQIALINLLESFNIFPSRVVGHSSGEIAAAYAANGISLESACKLSYFRGQLAGTLVNFGSANTMLAVALSTHNISAYLDRICGAPTPLSIACINSPENVTIGGSSKEILRLKDMLDADGVFCRELKTGVAYHTAQMSNVADKYRQQIGKLERGQDPERTATMVSSVTGDWIFDLDELCNPDYWVRNMLQTVRFDEAVSHLLRPSAQPVDSPQISEIVEIGAHSALQRPVTEILASLNHAARYSPSLSRFDTSLKTTLNLMGRLHCAGIPVRLDKVNDIDTTHEAHYKCLSNLPAYTFHHTRPAPKHGLSMSIKHRPHFPLPLLGSPEFEWNALEPRWRRNLNIQQFPWLTDHRINDVVLFPAAGMVAVAIEAAYTMANKDNEILGICLKKAIFLNPIIISTTDDGGTDIRTSLRSTSDASQRDFSYSHVDIYVRQNENWVHTFQCTVQVEYEKSLLSQELSSGAQIRQSQLQTKYLETVKACDRKVKKSSIYPHLERMGMQYGPAFQGLEEVYCNSNCSGSGKISVRKVQELSAGGSEHYFVHPAVLDSLLHLAWIIRSDGATKSIATSVPARLDNIWFSRDWLRGDNMAGQELRTCNTTVEHGFGGLDTSALVVNEAGEVVMTLDNLQTTISSREHIELKTKAPRRLCYSLETKPDLESLDSDHVDSILKASETSLADYLELILHKNPETKILDVTSTQDMLHEFLRKTSKSPQTFARYDLLNVPQALVESISEQHAEECAAGILRFPTLNFESSLKGQGFEPNSYDVIIFSTTSLSFTNDDSARKNFIEFLKAGGRLIEVTSKPTINGKNESGILCINAFPTQEDDFDIEQRNRFAVSTLSSVENSHTFPEALTNCLIVVDDTSENLQLAYLIEALVKSKWSLDTSITQLSKLKVASTLPQAHVIFLPEISKPFLRHMSADEFTVLKLLMEVGQHVYWITKSQQTSISPSLNMVHGLARVLRSEKPSRGFTTISLEQSSTMLEDVAVIIKLFGLNILSNSRSSETEYFVKKGIVNVQRIVENESLDKTVLSGAFAQEHHVSLQKAGPVELEIQSPGVFDSLRCVQTSSHPILEDDEVEVQVHAFGLNFKDVVIALGRLPQSKLGCECAGVITRVGRNARLKPGTRVMMAQNACMKTVNRCHQDLVVEIPASLSFEEAAAIPIAGVTAYYSLVEQARLQPNETVLIHSGAGATGQMCIQIALLLGAKVYTTVSSQEKQEFLTWRYGLEPEQIYFSRDTSFATSILAATDNKGVDVVVNSLAGDKLQASWEVVAPFGRFIELGRTDILGNSKLAMAYFAKNISFMAVAVDDMVALRPAMLQRNLAAVVGMIEEGKLNLPFPLKTYPLSSAKDAFQHLMSGKSTGKMVLKVDPTDVVKACITQDSGKRLDPDATYLIAGGFGGLGRSAARWMVSKGARNLILLSRSGPISESARALIEELESKDIRVAAKACDIGDEVALAALLDDCASHMPPVRGCLQGTMVLRDALFENMTYSDWTTSTHAKVLASENLDKLLPSGMQFFIMLSSLSGIVGVQGQANYAAGNTFQDALALSRIQRGEKAVSLDLGVMNKVGVVAENEDIARAAQAHMLSVEEEELHALLDHYCFSSPPTTTTQAEPSQVGTIGEQQLLVGLPTTHFLQSNGGTIPTAYSQPLFSRLSLLDQNDTATSTSSTQASPQSSKTDYTALFGAAPSSVEAAAVVVDGLISKLSQTLSLSTDELDPLKPLQHYGVDSLIAVEMRNWFAKEFSSNVAIFTFLGAPSIAEVGRLVVDGSTLRKGDGEK</sequence>
<dbReference type="SMART" id="SM00827">
    <property type="entry name" value="PKS_AT"/>
    <property type="match status" value="1"/>
</dbReference>
<dbReference type="InterPro" id="IPR020841">
    <property type="entry name" value="PKS_Beta-ketoAc_synthase_dom"/>
</dbReference>
<organism evidence="10 11">
    <name type="scientific">Periconia macrospinosa</name>
    <dbReference type="NCBI Taxonomy" id="97972"/>
    <lineage>
        <taxon>Eukaryota</taxon>
        <taxon>Fungi</taxon>
        <taxon>Dikarya</taxon>
        <taxon>Ascomycota</taxon>
        <taxon>Pezizomycotina</taxon>
        <taxon>Dothideomycetes</taxon>
        <taxon>Pleosporomycetidae</taxon>
        <taxon>Pleosporales</taxon>
        <taxon>Massarineae</taxon>
        <taxon>Periconiaceae</taxon>
        <taxon>Periconia</taxon>
    </lineage>
</organism>
<dbReference type="Gene3D" id="1.10.1200.10">
    <property type="entry name" value="ACP-like"/>
    <property type="match status" value="1"/>
</dbReference>
<dbReference type="Pfam" id="PF00109">
    <property type="entry name" value="ketoacyl-synt"/>
    <property type="match status" value="1"/>
</dbReference>
<dbReference type="SMART" id="SM00826">
    <property type="entry name" value="PKS_DH"/>
    <property type="match status" value="1"/>
</dbReference>
<dbReference type="OrthoDB" id="329835at2759"/>
<dbReference type="SUPFAM" id="SSF52151">
    <property type="entry name" value="FabD/lysophospholipase-like"/>
    <property type="match status" value="1"/>
</dbReference>
<dbReference type="PROSITE" id="PS52004">
    <property type="entry name" value="KS3_2"/>
    <property type="match status" value="1"/>
</dbReference>
<feature type="region of interest" description="C-terminal hotdog fold" evidence="6">
    <location>
        <begin position="1101"/>
        <end position="1257"/>
    </location>
</feature>
<dbReference type="Pfam" id="PF08659">
    <property type="entry name" value="KR"/>
    <property type="match status" value="1"/>
</dbReference>
<keyword evidence="5" id="KW-0511">Multifunctional enzyme</keyword>
<keyword evidence="1" id="KW-0596">Phosphopantetheine</keyword>
<dbReference type="PANTHER" id="PTHR43775:SF29">
    <property type="entry name" value="ASPERFURANONE POLYKETIDE SYNTHASE AFOG-RELATED"/>
    <property type="match status" value="1"/>
</dbReference>
<dbReference type="InterPro" id="IPR020806">
    <property type="entry name" value="PKS_PP-bd"/>
</dbReference>
<dbReference type="InterPro" id="IPR056501">
    <property type="entry name" value="NAD-bd_HRPKS_sdrA"/>
</dbReference>
<evidence type="ECO:0000313" key="11">
    <source>
        <dbReference type="Proteomes" id="UP000244855"/>
    </source>
</evidence>
<dbReference type="FunFam" id="3.40.50.720:FF:000209">
    <property type="entry name" value="Polyketide synthase Pks12"/>
    <property type="match status" value="1"/>
</dbReference>
<dbReference type="Pfam" id="PF13602">
    <property type="entry name" value="ADH_zinc_N_2"/>
    <property type="match status" value="1"/>
</dbReference>
<dbReference type="Pfam" id="PF08240">
    <property type="entry name" value="ADH_N"/>
    <property type="match status" value="1"/>
</dbReference>
<dbReference type="InterPro" id="IPR013968">
    <property type="entry name" value="PKS_KR"/>
</dbReference>
<dbReference type="Pfam" id="PF23297">
    <property type="entry name" value="ACP_SdgA_C"/>
    <property type="match status" value="1"/>
</dbReference>
<dbReference type="CDD" id="cd00833">
    <property type="entry name" value="PKS"/>
    <property type="match status" value="1"/>
</dbReference>
<dbReference type="InterPro" id="IPR042104">
    <property type="entry name" value="PKS_dehydratase_sf"/>
</dbReference>
<dbReference type="SUPFAM" id="SSF51735">
    <property type="entry name" value="NAD(P)-binding Rossmann-fold domains"/>
    <property type="match status" value="2"/>
</dbReference>
<dbReference type="InterPro" id="IPR016035">
    <property type="entry name" value="Acyl_Trfase/lysoPLipase"/>
</dbReference>
<reference evidence="10 11" key="1">
    <citation type="journal article" date="2018" name="Sci. Rep.">
        <title>Comparative genomics provides insights into the lifestyle and reveals functional heterogeneity of dark septate endophytic fungi.</title>
        <authorList>
            <person name="Knapp D.G."/>
            <person name="Nemeth J.B."/>
            <person name="Barry K."/>
            <person name="Hainaut M."/>
            <person name="Henrissat B."/>
            <person name="Johnson J."/>
            <person name="Kuo A."/>
            <person name="Lim J.H.P."/>
            <person name="Lipzen A."/>
            <person name="Nolan M."/>
            <person name="Ohm R.A."/>
            <person name="Tamas L."/>
            <person name="Grigoriev I.V."/>
            <person name="Spatafora J.W."/>
            <person name="Nagy L.G."/>
            <person name="Kovacs G.M."/>
        </authorList>
    </citation>
    <scope>NUCLEOTIDE SEQUENCE [LARGE SCALE GENOMIC DNA]</scope>
    <source>
        <strain evidence="10 11">DSE2036</strain>
    </source>
</reference>
<dbReference type="InterPro" id="IPR036291">
    <property type="entry name" value="NAD(P)-bd_dom_sf"/>
</dbReference>
<dbReference type="InterPro" id="IPR036736">
    <property type="entry name" value="ACP-like_sf"/>
</dbReference>
<dbReference type="CDD" id="cd05274">
    <property type="entry name" value="KR_FAS_SDR_x"/>
    <property type="match status" value="1"/>
</dbReference>
<evidence type="ECO:0000259" key="9">
    <source>
        <dbReference type="PROSITE" id="PS52019"/>
    </source>
</evidence>
<dbReference type="SMART" id="SM00823">
    <property type="entry name" value="PKS_PP"/>
    <property type="match status" value="1"/>
</dbReference>
<dbReference type="Gene3D" id="3.40.366.10">
    <property type="entry name" value="Malonyl-Coenzyme A Acyl Carrier Protein, domain 2"/>
    <property type="match status" value="1"/>
</dbReference>
<dbReference type="InterPro" id="IPR011032">
    <property type="entry name" value="GroES-like_sf"/>
</dbReference>
<dbReference type="InterPro" id="IPR049552">
    <property type="entry name" value="PKS_DH_N"/>
</dbReference>
<dbReference type="Gene3D" id="3.90.180.10">
    <property type="entry name" value="Medium-chain alcohol dehydrogenases, catalytic domain"/>
    <property type="match status" value="1"/>
</dbReference>
<dbReference type="Gene3D" id="3.40.47.10">
    <property type="match status" value="1"/>
</dbReference>
<feature type="domain" description="Carrier" evidence="7">
    <location>
        <begin position="2313"/>
        <end position="2390"/>
    </location>
</feature>
<dbReference type="PROSITE" id="PS52019">
    <property type="entry name" value="PKS_MFAS_DH"/>
    <property type="match status" value="1"/>
</dbReference>
<dbReference type="Gene3D" id="3.40.50.720">
    <property type="entry name" value="NAD(P)-binding Rossmann-like Domain"/>
    <property type="match status" value="1"/>
</dbReference>
<dbReference type="SMART" id="SM00822">
    <property type="entry name" value="PKS_KR"/>
    <property type="match status" value="1"/>
</dbReference>
<dbReference type="SMART" id="SM00825">
    <property type="entry name" value="PKS_KS"/>
    <property type="match status" value="1"/>
</dbReference>
<evidence type="ECO:0000313" key="10">
    <source>
        <dbReference type="EMBL" id="PVH93893.1"/>
    </source>
</evidence>
<dbReference type="InterPro" id="IPR057326">
    <property type="entry name" value="KR_dom"/>
</dbReference>
<gene>
    <name evidence="10" type="ORF">DM02DRAFT_694689</name>
</gene>
<proteinExistence type="predicted"/>
<feature type="region of interest" description="N-terminal hotdog fold" evidence="6">
    <location>
        <begin position="938"/>
        <end position="1072"/>
    </location>
</feature>
<dbReference type="PANTHER" id="PTHR43775">
    <property type="entry name" value="FATTY ACID SYNTHASE"/>
    <property type="match status" value="1"/>
</dbReference>
<dbReference type="InterPro" id="IPR049551">
    <property type="entry name" value="PKS_DH_C"/>
</dbReference>
<dbReference type="InterPro" id="IPR014031">
    <property type="entry name" value="Ketoacyl_synth_C"/>
</dbReference>
<dbReference type="GO" id="GO:0006633">
    <property type="term" value="P:fatty acid biosynthetic process"/>
    <property type="evidence" value="ECO:0007669"/>
    <property type="project" value="InterPro"/>
</dbReference>
<dbReference type="GO" id="GO:0016491">
    <property type="term" value="F:oxidoreductase activity"/>
    <property type="evidence" value="ECO:0007669"/>
    <property type="project" value="UniProtKB-KW"/>
</dbReference>
<dbReference type="Pfam" id="PF21089">
    <property type="entry name" value="PKS_DH_N"/>
    <property type="match status" value="1"/>
</dbReference>
<dbReference type="InterPro" id="IPR050091">
    <property type="entry name" value="PKS_NRPS_Biosynth_Enz"/>
</dbReference>
<keyword evidence="2" id="KW-0597">Phosphoprotein</keyword>
<dbReference type="InterPro" id="IPR032821">
    <property type="entry name" value="PKS_assoc"/>
</dbReference>
<evidence type="ECO:0000259" key="7">
    <source>
        <dbReference type="PROSITE" id="PS50075"/>
    </source>
</evidence>
<dbReference type="EMBL" id="KZ805561">
    <property type="protein sequence ID" value="PVH93893.1"/>
    <property type="molecule type" value="Genomic_DNA"/>
</dbReference>
<evidence type="ECO:0000256" key="5">
    <source>
        <dbReference type="ARBA" id="ARBA00023268"/>
    </source>
</evidence>
<name>A0A2V1D8M6_9PLEO</name>
<dbReference type="Gene3D" id="3.10.129.110">
    <property type="entry name" value="Polyketide synthase dehydratase"/>
    <property type="match status" value="1"/>
</dbReference>
<dbReference type="InterPro" id="IPR006162">
    <property type="entry name" value="Ppantetheine_attach_site"/>
</dbReference>
<keyword evidence="4" id="KW-0560">Oxidoreductase</keyword>
<evidence type="ECO:0000256" key="3">
    <source>
        <dbReference type="ARBA" id="ARBA00022679"/>
    </source>
</evidence>
<dbReference type="InterPro" id="IPR016036">
    <property type="entry name" value="Malonyl_transacylase_ACP-bd"/>
</dbReference>
<evidence type="ECO:0000259" key="8">
    <source>
        <dbReference type="PROSITE" id="PS52004"/>
    </source>
</evidence>
<feature type="active site" description="Proton acceptor; for dehydratase activity" evidence="6">
    <location>
        <position position="970"/>
    </location>
</feature>
<dbReference type="Pfam" id="PF23114">
    <property type="entry name" value="NAD-bd_HRPKS_sdrA"/>
    <property type="match status" value="1"/>
</dbReference>
<feature type="active site" description="Proton donor; for dehydratase activity" evidence="6">
    <location>
        <position position="1166"/>
    </location>
</feature>
<dbReference type="InterPro" id="IPR018201">
    <property type="entry name" value="Ketoacyl_synth_AS"/>
</dbReference>
<dbReference type="InterPro" id="IPR049900">
    <property type="entry name" value="PKS_mFAS_DH"/>
</dbReference>
<protein>
    <submittedName>
        <fullName evidence="10">Ketoacyl-synt-domain-containing protein</fullName>
    </submittedName>
</protein>
<feature type="domain" description="PKS/mFAS DH" evidence="9">
    <location>
        <begin position="938"/>
        <end position="1257"/>
    </location>
</feature>
<keyword evidence="11" id="KW-1185">Reference proteome</keyword>
<dbReference type="GO" id="GO:0004312">
    <property type="term" value="F:fatty acid synthase activity"/>
    <property type="evidence" value="ECO:0007669"/>
    <property type="project" value="TreeGrafter"/>
</dbReference>
<dbReference type="InterPro" id="IPR001227">
    <property type="entry name" value="Ac_transferase_dom_sf"/>
</dbReference>
<dbReference type="InterPro" id="IPR016039">
    <property type="entry name" value="Thiolase-like"/>
</dbReference>
<dbReference type="PROSITE" id="PS00606">
    <property type="entry name" value="KS3_1"/>
    <property type="match status" value="1"/>
</dbReference>
<dbReference type="InterPro" id="IPR020843">
    <property type="entry name" value="ER"/>
</dbReference>
<feature type="domain" description="Ketosynthase family 3 (KS3)" evidence="8">
    <location>
        <begin position="1"/>
        <end position="427"/>
    </location>
</feature>
<dbReference type="SUPFAM" id="SSF55048">
    <property type="entry name" value="Probable ACP-binding domain of malonyl-CoA ACP transacylase"/>
    <property type="match status" value="1"/>
</dbReference>
<dbReference type="Gene3D" id="3.30.70.3290">
    <property type="match status" value="1"/>
</dbReference>